<protein>
    <recommendedName>
        <fullName evidence="1">Microcystinase C</fullName>
        <shortName evidence="1">MlrC</shortName>
    </recommendedName>
</protein>
<feature type="domain" description="Microcystin LR degradation protein MlrC C-terminal" evidence="2">
    <location>
        <begin position="297"/>
        <end position="470"/>
    </location>
</feature>
<dbReference type="PIRSF" id="PIRSF012702">
    <property type="entry name" value="UCP012702"/>
    <property type="match status" value="1"/>
</dbReference>
<dbReference type="Proteomes" id="UP000520198">
    <property type="component" value="Unassembled WGS sequence"/>
</dbReference>
<dbReference type="GO" id="GO:0046872">
    <property type="term" value="F:metal ion binding"/>
    <property type="evidence" value="ECO:0007669"/>
    <property type="project" value="UniProtKB-KW"/>
</dbReference>
<keyword evidence="5" id="KW-1185">Reference proteome</keyword>
<evidence type="ECO:0000313" key="4">
    <source>
        <dbReference type="EMBL" id="NVD40029.1"/>
    </source>
</evidence>
<dbReference type="Pfam" id="PF07364">
    <property type="entry name" value="DUF1485"/>
    <property type="match status" value="1"/>
</dbReference>
<sequence length="496" mass="53465">MKLFIAGLDTETNTFSPMQTGLEAFQENLIAYGDATSKPLTCCSSQMLVWRNAAEEEGWDVVESLCAVAEPGGRTTRTVYESFRTTILDDLKAAMPVDAVMLALHGACVADGYDDVEGDLIEHVRAVVGPNVPVAAELDLHCHITDRMIANATMIATYKEYPHTDIEEVAAQLFQLMKRTLAGEVRPVMALYDCRMINTFHPHRAPLRGIVDRMKAMEGQDGILSVSFGHGFPWGDVEDVGAKMLVVTDDDKEKAARTAEAIGREIFDAREHMRGTYLGIDAALDLAVAAKSGPVVLADVSDNAGGGAPGDSTFILRRIIERGIENVATCLYWDPIAVRMCREAGEGATLALRIGGKVGPASGDPVDLTVKVRRIASGVTQRFGPTPLGIGDAVWVTAGGIDIVLNTLRTQVFHPECMTALGLDPTQKKIVVVKSSNHFRAGFEPIASEILYVGGPGALQPNFEALPFTKLKRLYWPKVADPFAQEDGCHAAALTA</sequence>
<dbReference type="InterPro" id="IPR010799">
    <property type="entry name" value="MlrC_C"/>
</dbReference>
<reference evidence="4 5" key="1">
    <citation type="submission" date="2020-06" db="EMBL/GenBank/DDBJ databases">
        <authorList>
            <person name="Grouzdev D.S."/>
        </authorList>
    </citation>
    <scope>NUCLEOTIDE SEQUENCE [LARGE SCALE GENOMIC DNA]</scope>
    <source>
        <strain evidence="4 5">HO-A22</strain>
    </source>
</reference>
<evidence type="ECO:0000256" key="1">
    <source>
        <dbReference type="PIRNR" id="PIRNR012702"/>
    </source>
</evidence>
<name>A0A7Y6Q6N2_9HYPH</name>
<dbReference type="GO" id="GO:0008237">
    <property type="term" value="F:metallopeptidase activity"/>
    <property type="evidence" value="ECO:0007669"/>
    <property type="project" value="UniProtKB-KW"/>
</dbReference>
<comment type="cofactor">
    <cofactor evidence="1">
        <name>Zn(2+)</name>
        <dbReference type="ChEBI" id="CHEBI:29105"/>
    </cofactor>
    <text evidence="1">Binds 1 zinc ion per subunit.</text>
</comment>
<organism evidence="4 5">
    <name type="scientific">Ensifer oleiphilus</name>
    <dbReference type="NCBI Taxonomy" id="2742698"/>
    <lineage>
        <taxon>Bacteria</taxon>
        <taxon>Pseudomonadati</taxon>
        <taxon>Pseudomonadota</taxon>
        <taxon>Alphaproteobacteria</taxon>
        <taxon>Hyphomicrobiales</taxon>
        <taxon>Rhizobiaceae</taxon>
        <taxon>Sinorhizobium/Ensifer group</taxon>
        <taxon>Ensifer</taxon>
    </lineage>
</organism>
<dbReference type="InterPro" id="IPR009197">
    <property type="entry name" value="MlrC"/>
</dbReference>
<dbReference type="InterPro" id="IPR015995">
    <property type="entry name" value="MlrC_N"/>
</dbReference>
<gene>
    <name evidence="4" type="ORF">HT585_14275</name>
</gene>
<keyword evidence="1" id="KW-0378">Hydrolase</keyword>
<proteinExistence type="inferred from homology"/>
<evidence type="ECO:0000259" key="3">
    <source>
        <dbReference type="Pfam" id="PF07364"/>
    </source>
</evidence>
<comment type="caution">
    <text evidence="4">The sequence shown here is derived from an EMBL/GenBank/DDBJ whole genome shotgun (WGS) entry which is preliminary data.</text>
</comment>
<keyword evidence="1" id="KW-0479">Metal-binding</keyword>
<keyword evidence="1" id="KW-0482">Metalloprotease</keyword>
<dbReference type="RefSeq" id="WP_176353564.1">
    <property type="nucleotide sequence ID" value="NZ_JABWDU010000003.1"/>
</dbReference>
<dbReference type="AlphaFoldDB" id="A0A7Y6Q6N2"/>
<comment type="function">
    <text evidence="1">Involved in peptidolytic degradation of cyclic heptapeptide hepatotoxin microcystin (MC).</text>
</comment>
<dbReference type="GO" id="GO:0006508">
    <property type="term" value="P:proteolysis"/>
    <property type="evidence" value="ECO:0007669"/>
    <property type="project" value="UniProtKB-KW"/>
</dbReference>
<dbReference type="EMBL" id="JABWDU010000003">
    <property type="protein sequence ID" value="NVD40029.1"/>
    <property type="molecule type" value="Genomic_DNA"/>
</dbReference>
<dbReference type="Pfam" id="PF07171">
    <property type="entry name" value="MlrC_C"/>
    <property type="match status" value="1"/>
</dbReference>
<evidence type="ECO:0000313" key="5">
    <source>
        <dbReference type="Proteomes" id="UP000520198"/>
    </source>
</evidence>
<feature type="domain" description="Microcystin LR degradation protein MlrC N-terminal" evidence="3">
    <location>
        <begin position="2"/>
        <end position="287"/>
    </location>
</feature>
<evidence type="ECO:0000259" key="2">
    <source>
        <dbReference type="Pfam" id="PF07171"/>
    </source>
</evidence>
<comment type="similarity">
    <text evidence="1">Belongs to the peptidase M81 family.</text>
</comment>
<keyword evidence="1" id="KW-0645">Protease</keyword>
<accession>A0A7Y6Q6N2</accession>